<dbReference type="Proteomes" id="UP000297839">
    <property type="component" value="Unassembled WGS sequence"/>
</dbReference>
<dbReference type="OrthoDB" id="8477882at2"/>
<reference evidence="1 2" key="1">
    <citation type="submission" date="2019-03" db="EMBL/GenBank/DDBJ databases">
        <title>Ramlibacter sp. 18x22-1, whole genome shotgun sequence.</title>
        <authorList>
            <person name="Zhang X."/>
            <person name="Feng G."/>
            <person name="Zhu H."/>
        </authorList>
    </citation>
    <scope>NUCLEOTIDE SEQUENCE [LARGE SCALE GENOMIC DNA]</scope>
    <source>
        <strain evidence="1 2">18x22-1</strain>
    </source>
</reference>
<proteinExistence type="predicted"/>
<organism evidence="1 2">
    <name type="scientific">Ramlibacter humi</name>
    <dbReference type="NCBI Taxonomy" id="2530451"/>
    <lineage>
        <taxon>Bacteria</taxon>
        <taxon>Pseudomonadati</taxon>
        <taxon>Pseudomonadota</taxon>
        <taxon>Betaproteobacteria</taxon>
        <taxon>Burkholderiales</taxon>
        <taxon>Comamonadaceae</taxon>
        <taxon>Ramlibacter</taxon>
    </lineage>
</organism>
<evidence type="ECO:0000313" key="1">
    <source>
        <dbReference type="EMBL" id="TFZ07930.1"/>
    </source>
</evidence>
<protein>
    <submittedName>
        <fullName evidence="1">Uncharacterized protein</fullName>
    </submittedName>
</protein>
<comment type="caution">
    <text evidence="1">The sequence shown here is derived from an EMBL/GenBank/DDBJ whole genome shotgun (WGS) entry which is preliminary data.</text>
</comment>
<name>A0A4Z0CC22_9BURK</name>
<dbReference type="EMBL" id="SMLK01000001">
    <property type="protein sequence ID" value="TFZ07930.1"/>
    <property type="molecule type" value="Genomic_DNA"/>
</dbReference>
<evidence type="ECO:0000313" key="2">
    <source>
        <dbReference type="Proteomes" id="UP000297839"/>
    </source>
</evidence>
<sequence length="405" mass="46390">MKFTIAGEYWDSQIYSGELLLIDSQNAVHRIDWRALIDKIASANEKVQTALRVAFADSDLFYNPKVQKILRDPEIEAPIKRQLDELADLELSEPITKWREFLYSTDSALDFLPTDTDVYYNHILFAGDEGLFSVPRYAVSEGKAFQPKVRKHHDGRIFRVRSSDSFTSVACAAGDDGLLEFPFRPKEAEVLDKLRLLARRSCVSCDWVFQSVLGWSSATAFLASFREIKDPRTKRSERMFDRIIDPSEMFEDGQNDEGAAIWGCREKLYRLTESGLQVTDYSPKPDKDKARPQFQQRGASYADRIRPDEVVSTGTAPFGTVIETSTGLIVHRSDGNVEVFDGEPVHWRVFSRSEHYSNQLHIIYEDRLVIVSFVHDYFVDQKGKIFGFARGKRRENLGESAEWVN</sequence>
<dbReference type="RefSeq" id="WP_135247868.1">
    <property type="nucleotide sequence ID" value="NZ_SMLK01000001.1"/>
</dbReference>
<accession>A0A4Z0CC22</accession>
<dbReference type="AlphaFoldDB" id="A0A4Z0CC22"/>
<gene>
    <name evidence="1" type="ORF">EZ216_01835</name>
</gene>
<keyword evidence="2" id="KW-1185">Reference proteome</keyword>